<dbReference type="AlphaFoldDB" id="A0A853ALH7"/>
<evidence type="ECO:0000313" key="5">
    <source>
        <dbReference type="EMBL" id="NYI83103.1"/>
    </source>
</evidence>
<sequence length="264" mass="29521">MAEPRSLRRERRQRIEKAQGMGKFWLGLARAVFYPLTAALARTEVRGMHHVPADGPALVVLNHVSHLDPVFDAVTVHRAGRVPRFLAKHTLWNVPGFRNVLVGTEQIPVFRGTADARKSLQEAHAALERGKVIVIYPDGTITKDPDGWPMTPKVGVARLALAHDVPVIPAARWGTKDVYDHYAKRFRPFPRKTVRFHFGEPLDLSAYRGAEQDGQALREVTHLVMDRVKDLLGEVRGEQPPAEFYSPARKKSAAPEERDDDGAA</sequence>
<dbReference type="GO" id="GO:0005886">
    <property type="term" value="C:plasma membrane"/>
    <property type="evidence" value="ECO:0007669"/>
    <property type="project" value="TreeGrafter"/>
</dbReference>
<dbReference type="SUPFAM" id="SSF69593">
    <property type="entry name" value="Glycerol-3-phosphate (1)-acyltransferase"/>
    <property type="match status" value="1"/>
</dbReference>
<dbReference type="PANTHER" id="PTHR10434">
    <property type="entry name" value="1-ACYL-SN-GLYCEROL-3-PHOSPHATE ACYLTRANSFERASE"/>
    <property type="match status" value="1"/>
</dbReference>
<dbReference type="SMART" id="SM00563">
    <property type="entry name" value="PlsC"/>
    <property type="match status" value="1"/>
</dbReference>
<feature type="domain" description="Phospholipid/glycerol acyltransferase" evidence="4">
    <location>
        <begin position="57"/>
        <end position="175"/>
    </location>
</feature>
<gene>
    <name evidence="5" type="ORF">HNR68_001733</name>
</gene>
<keyword evidence="1 5" id="KW-0808">Transferase</keyword>
<dbReference type="Pfam" id="PF01553">
    <property type="entry name" value="Acyltransferase"/>
    <property type="match status" value="1"/>
</dbReference>
<dbReference type="CDD" id="cd07989">
    <property type="entry name" value="LPLAT_AGPAT-like"/>
    <property type="match status" value="1"/>
</dbReference>
<dbReference type="RefSeq" id="WP_179719348.1">
    <property type="nucleotide sequence ID" value="NZ_BAABFH010000001.1"/>
</dbReference>
<keyword evidence="6" id="KW-1185">Reference proteome</keyword>
<name>A0A853ALH7_9PSEU</name>
<comment type="caution">
    <text evidence="5">The sequence shown here is derived from an EMBL/GenBank/DDBJ whole genome shotgun (WGS) entry which is preliminary data.</text>
</comment>
<evidence type="ECO:0000259" key="4">
    <source>
        <dbReference type="SMART" id="SM00563"/>
    </source>
</evidence>
<organism evidence="5 6">
    <name type="scientific">Saccharopolyspora hordei</name>
    <dbReference type="NCBI Taxonomy" id="1838"/>
    <lineage>
        <taxon>Bacteria</taxon>
        <taxon>Bacillati</taxon>
        <taxon>Actinomycetota</taxon>
        <taxon>Actinomycetes</taxon>
        <taxon>Pseudonocardiales</taxon>
        <taxon>Pseudonocardiaceae</taxon>
        <taxon>Saccharopolyspora</taxon>
    </lineage>
</organism>
<dbReference type="GO" id="GO:0003841">
    <property type="term" value="F:1-acylglycerol-3-phosphate O-acyltransferase activity"/>
    <property type="evidence" value="ECO:0007669"/>
    <property type="project" value="UniProtKB-EC"/>
</dbReference>
<accession>A0A853ALH7</accession>
<dbReference type="PANTHER" id="PTHR10434:SF55">
    <property type="entry name" value="POSSIBLE ACYLTRANSFERASE"/>
    <property type="match status" value="1"/>
</dbReference>
<reference evidence="5 6" key="1">
    <citation type="submission" date="2020-07" db="EMBL/GenBank/DDBJ databases">
        <title>Sequencing the genomes of 1000 actinobacteria strains.</title>
        <authorList>
            <person name="Klenk H.-P."/>
        </authorList>
    </citation>
    <scope>NUCLEOTIDE SEQUENCE [LARGE SCALE GENOMIC DNA]</scope>
    <source>
        <strain evidence="5 6">DSM 44065</strain>
    </source>
</reference>
<evidence type="ECO:0000256" key="2">
    <source>
        <dbReference type="ARBA" id="ARBA00023315"/>
    </source>
</evidence>
<dbReference type="EC" id="2.3.1.51" evidence="5"/>
<evidence type="ECO:0000313" key="6">
    <source>
        <dbReference type="Proteomes" id="UP000587002"/>
    </source>
</evidence>
<dbReference type="GO" id="GO:0006654">
    <property type="term" value="P:phosphatidic acid biosynthetic process"/>
    <property type="evidence" value="ECO:0007669"/>
    <property type="project" value="TreeGrafter"/>
</dbReference>
<feature type="region of interest" description="Disordered" evidence="3">
    <location>
        <begin position="234"/>
        <end position="264"/>
    </location>
</feature>
<evidence type="ECO:0000256" key="1">
    <source>
        <dbReference type="ARBA" id="ARBA00022679"/>
    </source>
</evidence>
<proteinExistence type="predicted"/>
<keyword evidence="2 5" id="KW-0012">Acyltransferase</keyword>
<dbReference type="EMBL" id="JACCFJ010000001">
    <property type="protein sequence ID" value="NYI83103.1"/>
    <property type="molecule type" value="Genomic_DNA"/>
</dbReference>
<dbReference type="Proteomes" id="UP000587002">
    <property type="component" value="Unassembled WGS sequence"/>
</dbReference>
<dbReference type="InterPro" id="IPR002123">
    <property type="entry name" value="Plipid/glycerol_acylTrfase"/>
</dbReference>
<protein>
    <submittedName>
        <fullName evidence="5">1-acyl-sn-glycerol-3-phosphate acyltransferase</fullName>
        <ecNumber evidence="5">2.3.1.51</ecNumber>
    </submittedName>
</protein>
<evidence type="ECO:0000256" key="3">
    <source>
        <dbReference type="SAM" id="MobiDB-lite"/>
    </source>
</evidence>